<accession>A0A5B8KVN6</accession>
<feature type="region of interest" description="Disordered" evidence="1">
    <location>
        <begin position="185"/>
        <end position="222"/>
    </location>
</feature>
<dbReference type="AlphaFoldDB" id="A0A5B8KVN6"/>
<gene>
    <name evidence="4" type="ORF">FQ775_03810</name>
</gene>
<evidence type="ECO:0000256" key="2">
    <source>
        <dbReference type="SAM" id="Phobius"/>
    </source>
</evidence>
<keyword evidence="5" id="KW-1185">Reference proteome</keyword>
<dbReference type="KEGG" id="niy:FQ775_03810"/>
<sequence length="312" mass="32153">MDESKPFAGRRMRSAFDEPIAVFQSSAPRAGADGVALPALIASMVVGAGVAIGVLFVSSQSGSATPEATDTPAQVAAASAQVVDEAPVEKPDGNAEVALREPIAEPVVAPERLAAATSAPIGTDDSPLGSDNPRWAVRTGADKHAAVAAIAALADARNEEGPKEAGRELGYATAAVDAEQPLEVEQEAAPAPKIAEPKPAAAAPAEKKPEAAAPPAASSRARVTTAVNMRRGPDNGAGVVAVIPGGAEIGIIECRIWCHVEHDGRNGYIFKRFVRQQVRAEPQTAKSDDRAPTPEEMKADIANHRLAQRGGR</sequence>
<organism evidence="4 5">
    <name type="scientific">Nitratireductor mangrovi</name>
    <dbReference type="NCBI Taxonomy" id="2599600"/>
    <lineage>
        <taxon>Bacteria</taxon>
        <taxon>Pseudomonadati</taxon>
        <taxon>Pseudomonadota</taxon>
        <taxon>Alphaproteobacteria</taxon>
        <taxon>Hyphomicrobiales</taxon>
        <taxon>Phyllobacteriaceae</taxon>
        <taxon>Nitratireductor</taxon>
    </lineage>
</organism>
<dbReference type="EMBL" id="CP042301">
    <property type="protein sequence ID" value="QDY99569.1"/>
    <property type="molecule type" value="Genomic_DNA"/>
</dbReference>
<keyword evidence="2" id="KW-0812">Transmembrane</keyword>
<keyword evidence="2" id="KW-1133">Transmembrane helix</keyword>
<feature type="transmembrane region" description="Helical" evidence="2">
    <location>
        <begin position="35"/>
        <end position="57"/>
    </location>
</feature>
<feature type="region of interest" description="Disordered" evidence="1">
    <location>
        <begin position="279"/>
        <end position="312"/>
    </location>
</feature>
<dbReference type="Proteomes" id="UP000321389">
    <property type="component" value="Chromosome"/>
</dbReference>
<dbReference type="Pfam" id="PF08239">
    <property type="entry name" value="SH3_3"/>
    <property type="match status" value="1"/>
</dbReference>
<reference evidence="4" key="1">
    <citation type="submission" date="2020-04" db="EMBL/GenBank/DDBJ databases">
        <title>Nitratireductor sp. nov. isolated from mangrove soil.</title>
        <authorList>
            <person name="Ye Y."/>
        </authorList>
    </citation>
    <scope>NUCLEOTIDE SEQUENCE</scope>
    <source>
        <strain evidence="4">SY7</strain>
    </source>
</reference>
<feature type="compositionally biased region" description="Low complexity" evidence="1">
    <location>
        <begin position="187"/>
        <end position="204"/>
    </location>
</feature>
<dbReference type="RefSeq" id="WP_146298225.1">
    <property type="nucleotide sequence ID" value="NZ_CP042301.2"/>
</dbReference>
<proteinExistence type="predicted"/>
<dbReference type="OrthoDB" id="8421932at2"/>
<dbReference type="Gene3D" id="2.30.30.40">
    <property type="entry name" value="SH3 Domains"/>
    <property type="match status" value="1"/>
</dbReference>
<feature type="domain" description="SH3b" evidence="3">
    <location>
        <begin position="226"/>
        <end position="274"/>
    </location>
</feature>
<evidence type="ECO:0000259" key="3">
    <source>
        <dbReference type="Pfam" id="PF08239"/>
    </source>
</evidence>
<keyword evidence="2" id="KW-0472">Membrane</keyword>
<name>A0A5B8KVN6_9HYPH</name>
<protein>
    <submittedName>
        <fullName evidence="4">SH3 domain-containing protein</fullName>
    </submittedName>
</protein>
<evidence type="ECO:0000313" key="4">
    <source>
        <dbReference type="EMBL" id="QDY99569.1"/>
    </source>
</evidence>
<feature type="compositionally biased region" description="Basic and acidic residues" evidence="1">
    <location>
        <begin position="286"/>
        <end position="303"/>
    </location>
</feature>
<evidence type="ECO:0000256" key="1">
    <source>
        <dbReference type="SAM" id="MobiDB-lite"/>
    </source>
</evidence>
<dbReference type="InterPro" id="IPR003646">
    <property type="entry name" value="SH3-like_bac-type"/>
</dbReference>
<evidence type="ECO:0000313" key="5">
    <source>
        <dbReference type="Proteomes" id="UP000321389"/>
    </source>
</evidence>